<dbReference type="InterPro" id="IPR050319">
    <property type="entry name" value="ABC_transp_ATP-bind"/>
</dbReference>
<evidence type="ECO:0000313" key="7">
    <source>
        <dbReference type="Proteomes" id="UP001240447"/>
    </source>
</evidence>
<dbReference type="Gene3D" id="3.40.50.300">
    <property type="entry name" value="P-loop containing nucleotide triphosphate hydrolases"/>
    <property type="match status" value="1"/>
</dbReference>
<evidence type="ECO:0000259" key="5">
    <source>
        <dbReference type="PROSITE" id="PS50893"/>
    </source>
</evidence>
<dbReference type="InterPro" id="IPR027417">
    <property type="entry name" value="P-loop_NTPase"/>
</dbReference>
<keyword evidence="4 6" id="KW-0067">ATP-binding</keyword>
<comment type="caution">
    <text evidence="6">The sequence shown here is derived from an EMBL/GenBank/DDBJ whole genome shotgun (WGS) entry which is preliminary data.</text>
</comment>
<evidence type="ECO:0000313" key="6">
    <source>
        <dbReference type="EMBL" id="MDP9820775.1"/>
    </source>
</evidence>
<proteinExistence type="inferred from homology"/>
<dbReference type="PROSITE" id="PS50893">
    <property type="entry name" value="ABC_TRANSPORTER_2"/>
    <property type="match status" value="1"/>
</dbReference>
<organism evidence="6 7">
    <name type="scientific">Nocardioides massiliensis</name>
    <dbReference type="NCBI Taxonomy" id="1325935"/>
    <lineage>
        <taxon>Bacteria</taxon>
        <taxon>Bacillati</taxon>
        <taxon>Actinomycetota</taxon>
        <taxon>Actinomycetes</taxon>
        <taxon>Propionibacteriales</taxon>
        <taxon>Nocardioidaceae</taxon>
        <taxon>Nocardioides</taxon>
    </lineage>
</organism>
<evidence type="ECO:0000256" key="4">
    <source>
        <dbReference type="ARBA" id="ARBA00022840"/>
    </source>
</evidence>
<dbReference type="PANTHER" id="PTHR43776">
    <property type="entry name" value="TRANSPORT ATP-BINDING PROTEIN"/>
    <property type="match status" value="1"/>
</dbReference>
<dbReference type="SMART" id="SM00382">
    <property type="entry name" value="AAA"/>
    <property type="match status" value="1"/>
</dbReference>
<protein>
    <submittedName>
        <fullName evidence="6">Peptide/nickel transport system ATP-binding protein/oligopeptide transport system ATP-binding protein</fullName>
    </submittedName>
</protein>
<keyword evidence="7" id="KW-1185">Reference proteome</keyword>
<sequence length="264" mass="29384">MNLLEVKGLVKDFKGRTGILHRAVDDVSFTLEAGKTLALVGESGAGKSTTGRLILRLIEPDAGTVVFDGVDVRALDRKRLTAQRRYMQMIFQDPFGCLDPRISVGESIAEPLFVHFKTPRDERMERAAELLERVGLGSSHMARYPAQLSGGQLQRISIARALTLEPKLIVCDEPVAALDMSIRAQVLNLLTDLQEDLGLAYLFVTHDMSLVQVIADDVAVMRSGRLVENRPVEELFADPQEDYTRQLLAAIPRAEAGRRRRHVR</sequence>
<evidence type="ECO:0000256" key="3">
    <source>
        <dbReference type="ARBA" id="ARBA00022741"/>
    </source>
</evidence>
<accession>A0ABT9NLS7</accession>
<feature type="domain" description="ABC transporter" evidence="5">
    <location>
        <begin position="4"/>
        <end position="248"/>
    </location>
</feature>
<dbReference type="InterPro" id="IPR003439">
    <property type="entry name" value="ABC_transporter-like_ATP-bd"/>
</dbReference>
<dbReference type="EMBL" id="JAUSQM010000001">
    <property type="protein sequence ID" value="MDP9820775.1"/>
    <property type="molecule type" value="Genomic_DNA"/>
</dbReference>
<dbReference type="Proteomes" id="UP001240447">
    <property type="component" value="Unassembled WGS sequence"/>
</dbReference>
<evidence type="ECO:0000256" key="1">
    <source>
        <dbReference type="ARBA" id="ARBA00005417"/>
    </source>
</evidence>
<dbReference type="CDD" id="cd03257">
    <property type="entry name" value="ABC_NikE_OppD_transporters"/>
    <property type="match status" value="1"/>
</dbReference>
<dbReference type="InterPro" id="IPR017871">
    <property type="entry name" value="ABC_transporter-like_CS"/>
</dbReference>
<comment type="similarity">
    <text evidence="1">Belongs to the ABC transporter superfamily.</text>
</comment>
<reference evidence="6 7" key="1">
    <citation type="submission" date="2023-07" db="EMBL/GenBank/DDBJ databases">
        <title>Sequencing the genomes of 1000 actinobacteria strains.</title>
        <authorList>
            <person name="Klenk H.-P."/>
        </authorList>
    </citation>
    <scope>NUCLEOTIDE SEQUENCE [LARGE SCALE GENOMIC DNA]</scope>
    <source>
        <strain evidence="6 7">GD13</strain>
    </source>
</reference>
<keyword evidence="2" id="KW-0813">Transport</keyword>
<dbReference type="InterPro" id="IPR003593">
    <property type="entry name" value="AAA+_ATPase"/>
</dbReference>
<dbReference type="PANTHER" id="PTHR43776:SF7">
    <property type="entry name" value="D,D-DIPEPTIDE TRANSPORT ATP-BINDING PROTEIN DDPF-RELATED"/>
    <property type="match status" value="1"/>
</dbReference>
<dbReference type="PROSITE" id="PS00211">
    <property type="entry name" value="ABC_TRANSPORTER_1"/>
    <property type="match status" value="1"/>
</dbReference>
<dbReference type="RefSeq" id="WP_181642289.1">
    <property type="nucleotide sequence ID" value="NZ_CCXJ01000606.1"/>
</dbReference>
<gene>
    <name evidence="6" type="ORF">J2S59_000584</name>
</gene>
<name>A0ABT9NLS7_9ACTN</name>
<evidence type="ECO:0000256" key="2">
    <source>
        <dbReference type="ARBA" id="ARBA00022448"/>
    </source>
</evidence>
<keyword evidence="3" id="KW-0547">Nucleotide-binding</keyword>
<dbReference type="Pfam" id="PF00005">
    <property type="entry name" value="ABC_tran"/>
    <property type="match status" value="1"/>
</dbReference>
<dbReference type="GO" id="GO:0005524">
    <property type="term" value="F:ATP binding"/>
    <property type="evidence" value="ECO:0007669"/>
    <property type="project" value="UniProtKB-KW"/>
</dbReference>
<dbReference type="SUPFAM" id="SSF52540">
    <property type="entry name" value="P-loop containing nucleoside triphosphate hydrolases"/>
    <property type="match status" value="1"/>
</dbReference>